<dbReference type="PROSITE" id="PS00061">
    <property type="entry name" value="ADH_SHORT"/>
    <property type="match status" value="1"/>
</dbReference>
<reference evidence="4" key="1">
    <citation type="journal article" date="2022" name="ISME J.">
        <title>Identification of active gaseous-alkane degraders at natural gas seeps.</title>
        <authorList>
            <person name="Farhan Ul Haque M."/>
            <person name="Hernandez M."/>
            <person name="Crombie A.T."/>
            <person name="Murrell J.C."/>
        </authorList>
    </citation>
    <scope>NUCLEOTIDE SEQUENCE</scope>
    <source>
        <strain evidence="4">PC2</strain>
    </source>
</reference>
<dbReference type="InterPro" id="IPR036291">
    <property type="entry name" value="NAD(P)-bd_dom_sf"/>
</dbReference>
<feature type="domain" description="Ketoreductase" evidence="3">
    <location>
        <begin position="22"/>
        <end position="207"/>
    </location>
</feature>
<dbReference type="PANTHER" id="PTHR44196:SF1">
    <property type="entry name" value="DEHYDROGENASE_REDUCTASE SDR FAMILY MEMBER 7B"/>
    <property type="match status" value="1"/>
</dbReference>
<comment type="caution">
    <text evidence="4">The sequence shown here is derived from an EMBL/GenBank/DDBJ whole genome shotgun (WGS) entry which is preliminary data.</text>
</comment>
<dbReference type="PRINTS" id="PR00081">
    <property type="entry name" value="GDHRDH"/>
</dbReference>
<dbReference type="PANTHER" id="PTHR44196">
    <property type="entry name" value="DEHYDROGENASE/REDUCTASE SDR FAMILY MEMBER 7B"/>
    <property type="match status" value="1"/>
</dbReference>
<dbReference type="Pfam" id="PF00106">
    <property type="entry name" value="adh_short"/>
    <property type="match status" value="1"/>
</dbReference>
<proteinExistence type="inferred from homology"/>
<evidence type="ECO:0000313" key="5">
    <source>
        <dbReference type="Proteomes" id="UP001139104"/>
    </source>
</evidence>
<comment type="similarity">
    <text evidence="1">Belongs to the short-chain dehydrogenases/reductases (SDR) family.</text>
</comment>
<dbReference type="InterPro" id="IPR020904">
    <property type="entry name" value="Sc_DH/Rdtase_CS"/>
</dbReference>
<gene>
    <name evidence="4" type="ORF">K2U94_03550</name>
</gene>
<keyword evidence="2" id="KW-0560">Oxidoreductase</keyword>
<accession>A0ABS9Z3D8</accession>
<keyword evidence="5" id="KW-1185">Reference proteome</keyword>
<sequence length="287" mass="30369">MATENCRCAANFSSLWWSRHIRNIVITGASSGLGAALAREYAAPGVSLALIGRDLARLDRVAADSRQKGAKVWTAAIDVRDRAALGAFLLECDASAPLDGLILCAGVTSVTPSPGEVEDLDGAAELFDVNLGGAINAMAPIAPLMRRRRAGRIALFGSIAAFAPPPDCPSYAASKAALVAFGLATRTLYQADNVSVSVVCPGFVDTPMTSSYVSWKPFLVSSEKAARLIRRGLDRRKAIIAFPWPLYFAARLQQFLPQGVGARVLLRHRAFAAGGTGLKADPRTIDS</sequence>
<evidence type="ECO:0000259" key="3">
    <source>
        <dbReference type="SMART" id="SM00822"/>
    </source>
</evidence>
<dbReference type="Gene3D" id="3.40.50.720">
    <property type="entry name" value="NAD(P)-binding Rossmann-like Domain"/>
    <property type="match status" value="1"/>
</dbReference>
<evidence type="ECO:0000313" key="4">
    <source>
        <dbReference type="EMBL" id="MCI4681845.1"/>
    </source>
</evidence>
<dbReference type="Proteomes" id="UP001139104">
    <property type="component" value="Unassembled WGS sequence"/>
</dbReference>
<evidence type="ECO:0000256" key="1">
    <source>
        <dbReference type="ARBA" id="ARBA00006484"/>
    </source>
</evidence>
<evidence type="ECO:0000256" key="2">
    <source>
        <dbReference type="ARBA" id="ARBA00023002"/>
    </source>
</evidence>
<dbReference type="EMBL" id="JAIVFP010000001">
    <property type="protein sequence ID" value="MCI4681845.1"/>
    <property type="molecule type" value="Genomic_DNA"/>
</dbReference>
<protein>
    <submittedName>
        <fullName evidence="4">SDR family NAD(P)-dependent oxidoreductase</fullName>
    </submittedName>
</protein>
<dbReference type="SUPFAM" id="SSF51735">
    <property type="entry name" value="NAD(P)-binding Rossmann-fold domains"/>
    <property type="match status" value="1"/>
</dbReference>
<dbReference type="SMART" id="SM00822">
    <property type="entry name" value="PKS_KR"/>
    <property type="match status" value="1"/>
</dbReference>
<name>A0ABS9Z3D8_9HYPH</name>
<dbReference type="InterPro" id="IPR002347">
    <property type="entry name" value="SDR_fam"/>
</dbReference>
<dbReference type="InterPro" id="IPR057326">
    <property type="entry name" value="KR_dom"/>
</dbReference>
<organism evidence="4 5">
    <name type="scientific">Candidatus Rhodoblastus alkanivorans</name>
    <dbReference type="NCBI Taxonomy" id="2954117"/>
    <lineage>
        <taxon>Bacteria</taxon>
        <taxon>Pseudomonadati</taxon>
        <taxon>Pseudomonadota</taxon>
        <taxon>Alphaproteobacteria</taxon>
        <taxon>Hyphomicrobiales</taxon>
        <taxon>Rhodoblastaceae</taxon>
        <taxon>Rhodoblastus</taxon>
    </lineage>
</organism>
<dbReference type="RefSeq" id="WP_243065888.1">
    <property type="nucleotide sequence ID" value="NZ_JAIVFK010000003.1"/>
</dbReference>